<dbReference type="InterPro" id="IPR009050">
    <property type="entry name" value="Globin-like_sf"/>
</dbReference>
<feature type="region of interest" description="Disordered" evidence="1">
    <location>
        <begin position="1"/>
        <end position="26"/>
    </location>
</feature>
<evidence type="ECO:0000256" key="1">
    <source>
        <dbReference type="SAM" id="MobiDB-lite"/>
    </source>
</evidence>
<accession>A0A2S8S2Y7</accession>
<dbReference type="SUPFAM" id="SSF46458">
    <property type="entry name" value="Globin-like"/>
    <property type="match status" value="1"/>
</dbReference>
<proteinExistence type="predicted"/>
<dbReference type="Proteomes" id="UP000238338">
    <property type="component" value="Unassembled WGS sequence"/>
</dbReference>
<sequence>MVKGRGKAPLAPGRAGAQGSAPKGTAMTALPPRFAITPEEIDRVVAEFYACIREHPGLGPVFAAHVTDWPAHEAKIARFWRNAILFERSYDGNPLEVHRRAGNVRPGMFDIWLGLFDAVLRRQLAPDTAAAWSTLAHRIGRGLRYGVVPDTALPGGVPKLR</sequence>
<evidence type="ECO:0000313" key="3">
    <source>
        <dbReference type="Proteomes" id="UP000238338"/>
    </source>
</evidence>
<keyword evidence="3" id="KW-1185">Reference proteome</keyword>
<dbReference type="AlphaFoldDB" id="A0A2S8S2Y7"/>
<dbReference type="InterPro" id="IPR012292">
    <property type="entry name" value="Globin/Proto"/>
</dbReference>
<dbReference type="GO" id="GO:0019825">
    <property type="term" value="F:oxygen binding"/>
    <property type="evidence" value="ECO:0007669"/>
    <property type="project" value="InterPro"/>
</dbReference>
<name>A0A2S8S2Y7_9RHOB</name>
<dbReference type="CDD" id="cd08916">
    <property type="entry name" value="TrHb3_P"/>
    <property type="match status" value="1"/>
</dbReference>
<dbReference type="Gene3D" id="1.10.490.10">
    <property type="entry name" value="Globins"/>
    <property type="match status" value="1"/>
</dbReference>
<comment type="caution">
    <text evidence="2">The sequence shown here is derived from an EMBL/GenBank/DDBJ whole genome shotgun (WGS) entry which is preliminary data.</text>
</comment>
<evidence type="ECO:0000313" key="2">
    <source>
        <dbReference type="EMBL" id="PQV55134.1"/>
    </source>
</evidence>
<reference evidence="2 3" key="1">
    <citation type="submission" date="2018-02" db="EMBL/GenBank/DDBJ databases">
        <title>Genomic Encyclopedia of Archaeal and Bacterial Type Strains, Phase II (KMG-II): from individual species to whole genera.</title>
        <authorList>
            <person name="Goeker M."/>
        </authorList>
    </citation>
    <scope>NUCLEOTIDE SEQUENCE [LARGE SCALE GENOMIC DNA]</scope>
    <source>
        <strain evidence="2 3">DSM 18921</strain>
    </source>
</reference>
<organism evidence="2 3">
    <name type="scientific">Albidovulum denitrificans</name>
    <dbReference type="NCBI Taxonomy" id="404881"/>
    <lineage>
        <taxon>Bacteria</taxon>
        <taxon>Pseudomonadati</taxon>
        <taxon>Pseudomonadota</taxon>
        <taxon>Alphaproteobacteria</taxon>
        <taxon>Rhodobacterales</taxon>
        <taxon>Paracoccaceae</taxon>
        <taxon>Albidovulum</taxon>
    </lineage>
</organism>
<gene>
    <name evidence="2" type="ORF">LX70_03652</name>
</gene>
<dbReference type="EMBL" id="PVEP01000011">
    <property type="protein sequence ID" value="PQV55134.1"/>
    <property type="molecule type" value="Genomic_DNA"/>
</dbReference>
<protein>
    <submittedName>
        <fullName evidence="2">Hemoglobin</fullName>
    </submittedName>
</protein>
<dbReference type="GO" id="GO:0020037">
    <property type="term" value="F:heme binding"/>
    <property type="evidence" value="ECO:0007669"/>
    <property type="project" value="InterPro"/>
</dbReference>